<dbReference type="Pfam" id="PF00078">
    <property type="entry name" value="RVT_1"/>
    <property type="match status" value="1"/>
</dbReference>
<reference evidence="2" key="2">
    <citation type="submission" date="2022-06" db="UniProtKB">
        <authorList>
            <consortium name="EnsemblMetazoa"/>
        </authorList>
    </citation>
    <scope>IDENTIFICATION</scope>
    <source>
        <strain evidence="2">DF5081</strain>
    </source>
</reference>
<name>A0A8R1E5Q7_CAEJA</name>
<protein>
    <submittedName>
        <fullName evidence="2">Reverse transcriptase domain-containing protein</fullName>
    </submittedName>
</protein>
<dbReference type="InterPro" id="IPR043502">
    <property type="entry name" value="DNA/RNA_pol_sf"/>
</dbReference>
<feature type="domain" description="Reverse transcriptase" evidence="1">
    <location>
        <begin position="176"/>
        <end position="285"/>
    </location>
</feature>
<dbReference type="AlphaFoldDB" id="A0A8R1E5Q7"/>
<dbReference type="PANTHER" id="PTHR19446">
    <property type="entry name" value="REVERSE TRANSCRIPTASES"/>
    <property type="match status" value="1"/>
</dbReference>
<reference evidence="3" key="1">
    <citation type="submission" date="2010-08" db="EMBL/GenBank/DDBJ databases">
        <authorList>
            <consortium name="Caenorhabditis japonica Sequencing Consortium"/>
            <person name="Wilson R.K."/>
        </authorList>
    </citation>
    <scope>NUCLEOTIDE SEQUENCE [LARGE SCALE GENOMIC DNA]</scope>
    <source>
        <strain evidence="3">DF5081</strain>
    </source>
</reference>
<dbReference type="SUPFAM" id="SSF56672">
    <property type="entry name" value="DNA/RNA polymerases"/>
    <property type="match status" value="1"/>
</dbReference>
<keyword evidence="3" id="KW-1185">Reference proteome</keyword>
<evidence type="ECO:0000313" key="3">
    <source>
        <dbReference type="Proteomes" id="UP000005237"/>
    </source>
</evidence>
<accession>A0A8R1E5Q7</accession>
<dbReference type="CDD" id="cd01650">
    <property type="entry name" value="RT_nLTR_like"/>
    <property type="match status" value="1"/>
</dbReference>
<sequence length="353" mass="40794">MDRLDPNFKSLSNECREAVKKDHEEFPKDRLLQAGQNRKSLKKVARDIQEYNTFIPCLKSSTSGTRITSRTEMEKEIQQFYSKLFIRNRGPPVIASPIGMEIPPPFLSEEVRAAFRSFPNGKAAGDDKITADFLKICHDNAILPLTDRFTKYLQSGNVPVKYKTSNTTLIFKKRDKEDLENYRPICLLPVLYKAFTNCVLNRIRATLEEAQPVEQAGFRRSFSTIAHIHSIQRLLKVGREYQRPLTLVFLDFHKTFDSVELQVFWESLKSQGVQPVHIALLQQCFINCTIIITLFHKKVEVPHKSSYVESMFNKLTWQHLKGDDDNEEKDDDDYDDVNLLPGIRINGIITRPK</sequence>
<proteinExistence type="predicted"/>
<organism evidence="2 3">
    <name type="scientific">Caenorhabditis japonica</name>
    <dbReference type="NCBI Taxonomy" id="281687"/>
    <lineage>
        <taxon>Eukaryota</taxon>
        <taxon>Metazoa</taxon>
        <taxon>Ecdysozoa</taxon>
        <taxon>Nematoda</taxon>
        <taxon>Chromadorea</taxon>
        <taxon>Rhabditida</taxon>
        <taxon>Rhabditina</taxon>
        <taxon>Rhabditomorpha</taxon>
        <taxon>Rhabditoidea</taxon>
        <taxon>Rhabditidae</taxon>
        <taxon>Peloderinae</taxon>
        <taxon>Caenorhabditis</taxon>
    </lineage>
</organism>
<dbReference type="Proteomes" id="UP000005237">
    <property type="component" value="Unassembled WGS sequence"/>
</dbReference>
<dbReference type="EnsemblMetazoa" id="CJA20028.1">
    <property type="protein sequence ID" value="CJA20028.1"/>
    <property type="gene ID" value="WBGene00175599"/>
</dbReference>
<dbReference type="InterPro" id="IPR000477">
    <property type="entry name" value="RT_dom"/>
</dbReference>
<evidence type="ECO:0000259" key="1">
    <source>
        <dbReference type="Pfam" id="PF00078"/>
    </source>
</evidence>
<evidence type="ECO:0000313" key="2">
    <source>
        <dbReference type="EnsemblMetazoa" id="CJA20028.1"/>
    </source>
</evidence>